<sequence>MTAVDFSVVTCDSTDILEVFNHFYLIFWRKYTSAPHGHELRSLCPIKRRVITSELMTRASTYIPELEASGAPSPDRRHQLPQRLACFGRYGRLLGPRARLLTRRLATILLQSGSYCNLAIGLDHQKYCKSETDRKRSHGRNGNRIGVLSWKLLVRARNQPETALDAENCTSINTADGLSIGQGKRWSLKTITRGRQLLMMTYGAFQLAACDRYGQRRWPPTDSRGLDINCVAPPRTVPGVRDHVTDAPAFSCDACDGAWHEAVHFLPATSTDPTIGCLQCSFCGLEHSGRAMWSKLSNALKSSSSKHGRDDDEWEESGLQPPVLDGVFEQHPNLSVFYNNQEEVPFPNASPPASPSKSGRKGLLKRASKMPWSEDSENQSPAKLSLSLPSRLKNSLNLNGSDISLPRGLTDSPRPSQETLRRDSQDSSKPPQTPVDNNKFGSLRSILRDRNTPATGQSVRFFSRDAYKVITPDTSVASEPEPNSFHDRLQQAAPNEPAGSTLRHEIPSSMNDLFSPPKLAPPYPGTPGESSRGLASFAIPTSDLSNIFDISQEHELPTIPVDTEGRLLDEAVEIEDTAETVEGLGSDPVRRSSTPLKHNQSVSFATAKSEHTLDRSKSFSFGQTVFHSVADGNSAESEKSQSFMTAAEKSEARPVSPEGSLAKRGRSMSDTMFQSMLRSTMKSPEADIDDRSEAMVVYAQPEPDPFSTNATTFYSPQANIPPTPPHTTHSRKSSREEDLILSLKTQLSLQQEMCGHYEIDLKARDELVGMLSARLEQADRDAEKRKSALKQWKKKVQELERTCRHLEEEVDNSRQESLERSVMDEASGEALRQLHRQINRLEMEKKEVEKREAIAREEVEKLKADAGAKDDEIKRLTGELEKKEACERALQEGIKAANEQMTMMQRQSYGDDEHELKALVVKREQVNEEEKDRHREIEFAWAEERARLVTRVDQLEVENKEVTGQLDDLRQEVARKEEQLGMLQNELEAQWKNTEEMNDRIQVLTQDRNTLQTEIEVLEERISNMEVDWSQTENRKCELEAEAQEAWNARDEIEREKQQLEDELHAEREHTDGLTQALQEREDRIEDLDRERQYALDTVKRLEDNLRERDTDSTEYSKRVAEREQQIEQLQDELSGLKREHNRIVDEQRRAIDDISSREEQARTSMETMIQQKAEADVALKTLNDRVASLTAEIEKLRRQVHVLQAETSDKDIKIVQLTKQRNKHQEDINGMNIALDSKQQELELLKRRLGVKGTAGATPAAATTKTFHRRESSIPVTPGTSRPSSRLSETTKRGTSQTPSALSKSIRGNRTMDSTSSADSLPASAQKIQGAMGPPLTKPRASAASAGTPTPTQSRLPPSSLKRTSSANPAPATAGPSTLHRRASSVTPASKVARSPSSMSEREDKENATPTARPARKPVAVPA</sequence>
<dbReference type="Proteomes" id="UP000030669">
    <property type="component" value="Unassembled WGS sequence"/>
</dbReference>
<dbReference type="HOGENOM" id="CLU_004950_0_0_1"/>
<dbReference type="OMA" id="KDPFGAH"/>
<dbReference type="KEGG" id="gtr:GLOTRDRAFT_93366"/>
<evidence type="ECO:0000313" key="4">
    <source>
        <dbReference type="Proteomes" id="UP000030669"/>
    </source>
</evidence>
<organism evidence="3 4">
    <name type="scientific">Gloeophyllum trabeum (strain ATCC 11539 / FP-39264 / Madison 617)</name>
    <name type="common">Brown rot fungus</name>
    <dbReference type="NCBI Taxonomy" id="670483"/>
    <lineage>
        <taxon>Eukaryota</taxon>
        <taxon>Fungi</taxon>
        <taxon>Dikarya</taxon>
        <taxon>Basidiomycota</taxon>
        <taxon>Agaricomycotina</taxon>
        <taxon>Agaricomycetes</taxon>
        <taxon>Gloeophyllales</taxon>
        <taxon>Gloeophyllaceae</taxon>
        <taxon>Gloeophyllum</taxon>
    </lineage>
</organism>
<protein>
    <submittedName>
        <fullName evidence="3">Uncharacterized protein</fullName>
    </submittedName>
</protein>
<proteinExistence type="predicted"/>
<feature type="compositionally biased region" description="Low complexity" evidence="2">
    <location>
        <begin position="1340"/>
        <end position="1355"/>
    </location>
</feature>
<feature type="region of interest" description="Disordered" evidence="2">
    <location>
        <begin position="632"/>
        <end position="668"/>
    </location>
</feature>
<dbReference type="EMBL" id="KB469301">
    <property type="protein sequence ID" value="EPQ55818.1"/>
    <property type="molecule type" value="Genomic_DNA"/>
</dbReference>
<accession>S7Q8R4</accession>
<dbReference type="OrthoDB" id="2593174at2759"/>
<dbReference type="GeneID" id="19309483"/>
<dbReference type="Gene3D" id="1.10.287.1490">
    <property type="match status" value="1"/>
</dbReference>
<feature type="compositionally biased region" description="Polar residues" evidence="2">
    <location>
        <begin position="1356"/>
        <end position="1369"/>
    </location>
</feature>
<feature type="compositionally biased region" description="Basic residues" evidence="2">
    <location>
        <begin position="358"/>
        <end position="368"/>
    </location>
</feature>
<feature type="region of interest" description="Disordered" evidence="2">
    <location>
        <begin position="342"/>
        <end position="452"/>
    </location>
</feature>
<feature type="region of interest" description="Disordered" evidence="2">
    <location>
        <begin position="301"/>
        <end position="326"/>
    </location>
</feature>
<feature type="compositionally biased region" description="Polar residues" evidence="2">
    <location>
        <begin position="427"/>
        <end position="440"/>
    </location>
</feature>
<feature type="region of interest" description="Disordered" evidence="2">
    <location>
        <begin position="1254"/>
        <end position="1424"/>
    </location>
</feature>
<gene>
    <name evidence="3" type="ORF">GLOTRDRAFT_93366</name>
</gene>
<feature type="compositionally biased region" description="Polar residues" evidence="2">
    <location>
        <begin position="1275"/>
        <end position="1320"/>
    </location>
</feature>
<dbReference type="RefSeq" id="XP_007865850.1">
    <property type="nucleotide sequence ID" value="XM_007867659.1"/>
</dbReference>
<feature type="coiled-coil region" evidence="1">
    <location>
        <begin position="775"/>
        <end position="879"/>
    </location>
</feature>
<dbReference type="SUPFAM" id="SSF57997">
    <property type="entry name" value="Tropomyosin"/>
    <property type="match status" value="1"/>
</dbReference>
<dbReference type="eggNOG" id="ENOG502SDST">
    <property type="taxonomic scope" value="Eukaryota"/>
</dbReference>
<keyword evidence="1" id="KW-0175">Coiled coil</keyword>
<evidence type="ECO:0000256" key="1">
    <source>
        <dbReference type="SAM" id="Coils"/>
    </source>
</evidence>
<feature type="compositionally biased region" description="Polar residues" evidence="2">
    <location>
        <begin position="392"/>
        <end position="402"/>
    </location>
</feature>
<feature type="coiled-coil region" evidence="1">
    <location>
        <begin position="945"/>
        <end position="1249"/>
    </location>
</feature>
<feature type="compositionally biased region" description="Polar residues" evidence="2">
    <location>
        <begin position="591"/>
        <end position="606"/>
    </location>
</feature>
<evidence type="ECO:0000256" key="2">
    <source>
        <dbReference type="SAM" id="MobiDB-lite"/>
    </source>
</evidence>
<feature type="compositionally biased region" description="Low complexity" evidence="2">
    <location>
        <begin position="1409"/>
        <end position="1424"/>
    </location>
</feature>
<feature type="region of interest" description="Disordered" evidence="2">
    <location>
        <begin position="578"/>
        <end position="609"/>
    </location>
</feature>
<reference evidence="3 4" key="1">
    <citation type="journal article" date="2012" name="Science">
        <title>The Paleozoic origin of enzymatic lignin decomposition reconstructed from 31 fungal genomes.</title>
        <authorList>
            <person name="Floudas D."/>
            <person name="Binder M."/>
            <person name="Riley R."/>
            <person name="Barry K."/>
            <person name="Blanchette R.A."/>
            <person name="Henrissat B."/>
            <person name="Martinez A.T."/>
            <person name="Otillar R."/>
            <person name="Spatafora J.W."/>
            <person name="Yadav J.S."/>
            <person name="Aerts A."/>
            <person name="Benoit I."/>
            <person name="Boyd A."/>
            <person name="Carlson A."/>
            <person name="Copeland A."/>
            <person name="Coutinho P.M."/>
            <person name="de Vries R.P."/>
            <person name="Ferreira P."/>
            <person name="Findley K."/>
            <person name="Foster B."/>
            <person name="Gaskell J."/>
            <person name="Glotzer D."/>
            <person name="Gorecki P."/>
            <person name="Heitman J."/>
            <person name="Hesse C."/>
            <person name="Hori C."/>
            <person name="Igarashi K."/>
            <person name="Jurgens J.A."/>
            <person name="Kallen N."/>
            <person name="Kersten P."/>
            <person name="Kohler A."/>
            <person name="Kuees U."/>
            <person name="Kumar T.K.A."/>
            <person name="Kuo A."/>
            <person name="LaButti K."/>
            <person name="Larrondo L.F."/>
            <person name="Lindquist E."/>
            <person name="Ling A."/>
            <person name="Lombard V."/>
            <person name="Lucas S."/>
            <person name="Lundell T."/>
            <person name="Martin R."/>
            <person name="McLaughlin D.J."/>
            <person name="Morgenstern I."/>
            <person name="Morin E."/>
            <person name="Murat C."/>
            <person name="Nagy L.G."/>
            <person name="Nolan M."/>
            <person name="Ohm R.A."/>
            <person name="Patyshakuliyeva A."/>
            <person name="Rokas A."/>
            <person name="Ruiz-Duenas F.J."/>
            <person name="Sabat G."/>
            <person name="Salamov A."/>
            <person name="Samejima M."/>
            <person name="Schmutz J."/>
            <person name="Slot J.C."/>
            <person name="St John F."/>
            <person name="Stenlid J."/>
            <person name="Sun H."/>
            <person name="Sun S."/>
            <person name="Syed K."/>
            <person name="Tsang A."/>
            <person name="Wiebenga A."/>
            <person name="Young D."/>
            <person name="Pisabarro A."/>
            <person name="Eastwood D.C."/>
            <person name="Martin F."/>
            <person name="Cullen D."/>
            <person name="Grigoriev I.V."/>
            <person name="Hibbett D.S."/>
        </authorList>
    </citation>
    <scope>NUCLEOTIDE SEQUENCE [LARGE SCALE GENOMIC DNA]</scope>
    <source>
        <strain evidence="3 4">ATCC 11539</strain>
    </source>
</reference>
<evidence type="ECO:0000313" key="3">
    <source>
        <dbReference type="EMBL" id="EPQ55818.1"/>
    </source>
</evidence>
<feature type="region of interest" description="Disordered" evidence="2">
    <location>
        <begin position="716"/>
        <end position="735"/>
    </location>
</feature>
<feature type="compositionally biased region" description="Low complexity" evidence="2">
    <location>
        <begin position="1254"/>
        <end position="1266"/>
    </location>
</feature>
<name>S7Q8R4_GLOTA</name>
<keyword evidence="4" id="KW-1185">Reference proteome</keyword>